<name>A0A5M4B2B9_9BACT</name>
<sequence>MGENVYTELYFHQDTLESFDRQWELHPMGKYKIQHDSLVTPTKAYKIDILDKDLINLISEDDTIHMERISDGKKTIDFYINNGYFNRDFSDTIRKKELLHLLTVFLSFEKLILRLNKELNIETA</sequence>
<comment type="caution">
    <text evidence="1">The sequence shown here is derived from an EMBL/GenBank/DDBJ whole genome shotgun (WGS) entry which is preliminary data.</text>
</comment>
<evidence type="ECO:0000313" key="1">
    <source>
        <dbReference type="EMBL" id="GET33943.1"/>
    </source>
</evidence>
<accession>A0A5M4B2B9</accession>
<organism evidence="1 2">
    <name type="scientific">Prolixibacter bellariivorans</name>
    <dbReference type="NCBI Taxonomy" id="314319"/>
    <lineage>
        <taxon>Bacteria</taxon>
        <taxon>Pseudomonadati</taxon>
        <taxon>Bacteroidota</taxon>
        <taxon>Bacteroidia</taxon>
        <taxon>Marinilabiliales</taxon>
        <taxon>Prolixibacteraceae</taxon>
        <taxon>Prolixibacter</taxon>
    </lineage>
</organism>
<reference evidence="1 2" key="1">
    <citation type="submission" date="2019-10" db="EMBL/GenBank/DDBJ databases">
        <title>Prolixibacter strains distinguished by the presence of nitrate reductase genes were adept at nitrate-dependent anaerobic corrosion of metallic iron and carbon steel.</title>
        <authorList>
            <person name="Iino T."/>
            <person name="Shono N."/>
            <person name="Ito K."/>
            <person name="Nakamura R."/>
            <person name="Sueoka K."/>
            <person name="Harayama S."/>
            <person name="Ohkuma M."/>
        </authorList>
    </citation>
    <scope>NUCLEOTIDE SEQUENCE [LARGE SCALE GENOMIC DNA]</scope>
    <source>
        <strain evidence="1 2">JCM 13498</strain>
    </source>
</reference>
<protein>
    <submittedName>
        <fullName evidence="1">Uncharacterized protein</fullName>
    </submittedName>
</protein>
<evidence type="ECO:0000313" key="2">
    <source>
        <dbReference type="Proteomes" id="UP000391834"/>
    </source>
</evidence>
<keyword evidence="2" id="KW-1185">Reference proteome</keyword>
<gene>
    <name evidence="1" type="ORF">PbJCM13498_28060</name>
</gene>
<dbReference type="RefSeq" id="WP_025863815.1">
    <property type="nucleotide sequence ID" value="NZ_BLAX01000001.1"/>
</dbReference>
<dbReference type="Proteomes" id="UP000391834">
    <property type="component" value="Unassembled WGS sequence"/>
</dbReference>
<dbReference type="AlphaFoldDB" id="A0A5M4B2B9"/>
<proteinExistence type="predicted"/>
<dbReference type="EMBL" id="BLAX01000001">
    <property type="protein sequence ID" value="GET33943.1"/>
    <property type="molecule type" value="Genomic_DNA"/>
</dbReference>